<accession>A0AAW9CTJ2</accession>
<comment type="caution">
    <text evidence="1">The sequence shown here is derived from an EMBL/GenBank/DDBJ whole genome shotgun (WGS) entry which is preliminary data.</text>
</comment>
<dbReference type="Proteomes" id="UP001272137">
    <property type="component" value="Unassembled WGS sequence"/>
</dbReference>
<name>A0AAW9CTJ2_BURTH</name>
<evidence type="ECO:0000313" key="2">
    <source>
        <dbReference type="Proteomes" id="UP001272137"/>
    </source>
</evidence>
<organism evidence="1 2">
    <name type="scientific">Burkholderia thailandensis</name>
    <dbReference type="NCBI Taxonomy" id="57975"/>
    <lineage>
        <taxon>Bacteria</taxon>
        <taxon>Pseudomonadati</taxon>
        <taxon>Pseudomonadota</taxon>
        <taxon>Betaproteobacteria</taxon>
        <taxon>Burkholderiales</taxon>
        <taxon>Burkholderiaceae</taxon>
        <taxon>Burkholderia</taxon>
        <taxon>pseudomallei group</taxon>
    </lineage>
</organism>
<protein>
    <submittedName>
        <fullName evidence="1">Uncharacterized protein</fullName>
    </submittedName>
</protein>
<dbReference type="AlphaFoldDB" id="A0AAW9CTJ2"/>
<evidence type="ECO:0000313" key="1">
    <source>
        <dbReference type="EMBL" id="MDW9252152.1"/>
    </source>
</evidence>
<dbReference type="EMBL" id="QXCT01000001">
    <property type="protein sequence ID" value="MDW9252152.1"/>
    <property type="molecule type" value="Genomic_DNA"/>
</dbReference>
<proteinExistence type="predicted"/>
<reference evidence="1" key="1">
    <citation type="submission" date="2018-08" db="EMBL/GenBank/DDBJ databases">
        <title>Identification of Burkholderia cepacia strains that express a Burkholderia pseudomallei-like capsular polysaccharide.</title>
        <authorList>
            <person name="Burtnick M.N."/>
            <person name="Vongsouvath M."/>
            <person name="Newton P."/>
            <person name="Wuthiekanun V."/>
            <person name="Limmathurotsakul D."/>
            <person name="Brett P.J."/>
            <person name="Chantratita N."/>
            <person name="Dance D.A."/>
        </authorList>
    </citation>
    <scope>NUCLEOTIDE SEQUENCE</scope>
    <source>
        <strain evidence="1">SBXCC001</strain>
    </source>
</reference>
<gene>
    <name evidence="1" type="ORF">C7S16_4522</name>
</gene>
<sequence>MRIAQAVSTNDNQIDGPVAGGDFLRQAIDEITHRQSLNLYEHSSFRNEIVYKIAVLL</sequence>